<sequence>MTVEHCSDSTVPARLRGCDGGHLYGGPAFAAAVGADLDLALLEPADDWLPGLPEEFRWRDITLTSLGEARWARTPMFVKQPRDKDLAAAVYADGSRLPGTDRLAADTPVLVSDIVTFVVEYRLYVLDGTVHAASRYATFGRLDPAPLDRDGQSCAVLAFANDLLDACADSLPSGVVVDVGLASDPDTGDEHWAVIEANMAWFSTCYAADPDRALDVVLRAAGPRHRTAARDHAFIRTAHRKPTAPLRGT</sequence>
<name>A0A9Q9MHS5_9ACTN</name>
<dbReference type="AlphaFoldDB" id="A0A9Q9MHS5"/>
<reference evidence="2" key="1">
    <citation type="submission" date="2021-04" db="EMBL/GenBank/DDBJ databases">
        <title>Dactylosporangium aurantiacum NRRL B-8018 full assembly.</title>
        <authorList>
            <person name="Hartkoorn R.C."/>
            <person name="Beaudoing E."/>
            <person name="Hot D."/>
        </authorList>
    </citation>
    <scope>NUCLEOTIDE SEQUENCE</scope>
    <source>
        <strain evidence="2">NRRL B-8018</strain>
    </source>
</reference>
<evidence type="ECO:0000259" key="1">
    <source>
        <dbReference type="Pfam" id="PF18299"/>
    </source>
</evidence>
<dbReference type="InterPro" id="IPR041261">
    <property type="entry name" value="R2K_2"/>
</dbReference>
<evidence type="ECO:0000313" key="2">
    <source>
        <dbReference type="EMBL" id="UWZ59813.1"/>
    </source>
</evidence>
<protein>
    <submittedName>
        <fullName evidence="2">ATP-grasp domain-containing protein</fullName>
    </submittedName>
</protein>
<dbReference type="Pfam" id="PF18299">
    <property type="entry name" value="R2K_2"/>
    <property type="match status" value="1"/>
</dbReference>
<organism evidence="2 3">
    <name type="scientific">Dactylosporangium aurantiacum</name>
    <dbReference type="NCBI Taxonomy" id="35754"/>
    <lineage>
        <taxon>Bacteria</taxon>
        <taxon>Bacillati</taxon>
        <taxon>Actinomycetota</taxon>
        <taxon>Actinomycetes</taxon>
        <taxon>Micromonosporales</taxon>
        <taxon>Micromonosporaceae</taxon>
        <taxon>Dactylosporangium</taxon>
    </lineage>
</organism>
<accession>A0A9Q9MHS5</accession>
<keyword evidence="3" id="KW-1185">Reference proteome</keyword>
<dbReference type="Proteomes" id="UP001058003">
    <property type="component" value="Chromosome"/>
</dbReference>
<feature type="domain" description="ATP-grasp" evidence="1">
    <location>
        <begin position="56"/>
        <end position="216"/>
    </location>
</feature>
<dbReference type="KEGG" id="daur:Daura_29085"/>
<dbReference type="EMBL" id="CP073767">
    <property type="protein sequence ID" value="UWZ59813.1"/>
    <property type="molecule type" value="Genomic_DNA"/>
</dbReference>
<gene>
    <name evidence="2" type="ORF">Daura_29085</name>
</gene>
<evidence type="ECO:0000313" key="3">
    <source>
        <dbReference type="Proteomes" id="UP001058003"/>
    </source>
</evidence>
<proteinExistence type="predicted"/>